<dbReference type="Pfam" id="PF13384">
    <property type="entry name" value="HTH_23"/>
    <property type="match status" value="1"/>
</dbReference>
<keyword evidence="1" id="KW-0175">Coiled coil</keyword>
<feature type="coiled-coil region" evidence="1">
    <location>
        <begin position="73"/>
        <end position="104"/>
    </location>
</feature>
<accession>A0A2M7BV84</accession>
<reference evidence="3" key="1">
    <citation type="submission" date="2017-09" db="EMBL/GenBank/DDBJ databases">
        <title>Depth-based differentiation of microbial function through sediment-hosted aquifers and enrichment of novel symbionts in the deep terrestrial subsurface.</title>
        <authorList>
            <person name="Probst A.J."/>
            <person name="Ladd B."/>
            <person name="Jarett J.K."/>
            <person name="Geller-Mcgrath D.E."/>
            <person name="Sieber C.M.K."/>
            <person name="Emerson J.B."/>
            <person name="Anantharaman K."/>
            <person name="Thomas B.C."/>
            <person name="Malmstrom R."/>
            <person name="Stieglmeier M."/>
            <person name="Klingl A."/>
            <person name="Woyke T."/>
            <person name="Ryan C.M."/>
            <person name="Banfield J.F."/>
        </authorList>
    </citation>
    <scope>NUCLEOTIDE SEQUENCE [LARGE SCALE GENOMIC DNA]</scope>
</reference>
<evidence type="ECO:0000313" key="3">
    <source>
        <dbReference type="Proteomes" id="UP000229894"/>
    </source>
</evidence>
<dbReference type="AlphaFoldDB" id="A0A2M7BV84"/>
<comment type="caution">
    <text evidence="2">The sequence shown here is derived from an EMBL/GenBank/DDBJ whole genome shotgun (WGS) entry which is preliminary data.</text>
</comment>
<evidence type="ECO:0000256" key="1">
    <source>
        <dbReference type="SAM" id="Coils"/>
    </source>
</evidence>
<evidence type="ECO:0000313" key="2">
    <source>
        <dbReference type="EMBL" id="PIV10492.1"/>
    </source>
</evidence>
<dbReference type="Proteomes" id="UP000229894">
    <property type="component" value="Unassembled WGS sequence"/>
</dbReference>
<proteinExistence type="predicted"/>
<protein>
    <submittedName>
        <fullName evidence="2">Uncharacterized protein</fullName>
    </submittedName>
</protein>
<organism evidence="2 3">
    <name type="scientific">Candidatus Portnoybacteria bacterium CG03_land_8_20_14_0_80_41_10</name>
    <dbReference type="NCBI Taxonomy" id="1974808"/>
    <lineage>
        <taxon>Bacteria</taxon>
        <taxon>Candidatus Portnoyibacteriota</taxon>
    </lineage>
</organism>
<name>A0A2M7BV84_9BACT</name>
<sequence length="237" mass="27709">MGIIIEGSKMAKIQEKIKAQELRGKGWSINEIAQKLNISKSTVSVWCRNIALSPRQIKRLTEKQTSKSYEGRLRGLEKIRQKRLQEVESLRKEGIREVKKLNKRAFLIAGIAIYWSEGYTAPVNYEVGFTNSDPKMILFMLEWFKKCCKVSDERFSLRVGINEIHKNRVKKVEEYWSQLTGIPLSQFNKISLKKTKIKKVYKNYNEHYGTLRIKVRQGTRLRRKIDGWVEGLISSKI</sequence>
<gene>
    <name evidence="2" type="ORF">COS49_00200</name>
</gene>
<dbReference type="EMBL" id="PEUX01000003">
    <property type="protein sequence ID" value="PIV10492.1"/>
    <property type="molecule type" value="Genomic_DNA"/>
</dbReference>
<dbReference type="Gene3D" id="1.10.10.60">
    <property type="entry name" value="Homeodomain-like"/>
    <property type="match status" value="1"/>
</dbReference>